<name>A0A449IFC7_PSEFR</name>
<dbReference type="GO" id="GO:0006099">
    <property type="term" value="P:tricarboxylic acid cycle"/>
    <property type="evidence" value="ECO:0007669"/>
    <property type="project" value="UniProtKB-UniPathway"/>
</dbReference>
<proteinExistence type="inferred from homology"/>
<dbReference type="Pfam" id="PF00285">
    <property type="entry name" value="Citrate_synt"/>
    <property type="match status" value="1"/>
</dbReference>
<evidence type="ECO:0000256" key="3">
    <source>
        <dbReference type="ARBA" id="ARBA00012972"/>
    </source>
</evidence>
<feature type="domain" description="Acetyl-CoA dehydrogenase-like C-terminal" evidence="8">
    <location>
        <begin position="479"/>
        <end position="598"/>
    </location>
</feature>
<evidence type="ECO:0000313" key="9">
    <source>
        <dbReference type="EMBL" id="VFB17990.1"/>
    </source>
</evidence>
<evidence type="ECO:0000259" key="7">
    <source>
        <dbReference type="Pfam" id="PF02770"/>
    </source>
</evidence>
<dbReference type="PANTHER" id="PTHR42803">
    <property type="entry name" value="ACYL-COA DEHYDROGENASE"/>
    <property type="match status" value="1"/>
</dbReference>
<evidence type="ECO:0000313" key="10">
    <source>
        <dbReference type="Proteomes" id="UP000330809"/>
    </source>
</evidence>
<keyword evidence="4" id="KW-0285">Flavoprotein</keyword>
<dbReference type="Gene3D" id="2.40.110.20">
    <property type="match status" value="1"/>
</dbReference>
<feature type="domain" description="Acyl-CoA oxidase/dehydrogenase middle" evidence="7">
    <location>
        <begin position="162"/>
        <end position="270"/>
    </location>
</feature>
<dbReference type="Pfam" id="PF02770">
    <property type="entry name" value="Acyl-CoA_dh_M"/>
    <property type="match status" value="1"/>
</dbReference>
<evidence type="ECO:0000256" key="5">
    <source>
        <dbReference type="ARBA" id="ARBA00022827"/>
    </source>
</evidence>
<dbReference type="InterPro" id="IPR002020">
    <property type="entry name" value="Citrate_synthase"/>
</dbReference>
<comment type="pathway">
    <text evidence="1">Carbohydrate metabolism; tricarboxylic acid cycle; isocitrate from oxaloacetate: step 1/2.</text>
</comment>
<protein>
    <recommendedName>
        <fullName evidence="3">citrate synthase (unknown stereospecificity)</fullName>
        <ecNumber evidence="3">2.3.3.16</ecNumber>
    </recommendedName>
</protein>
<dbReference type="Proteomes" id="UP000330809">
    <property type="component" value="Unassembled WGS sequence"/>
</dbReference>
<dbReference type="Gene3D" id="1.20.140.10">
    <property type="entry name" value="Butyryl-CoA Dehydrogenase, subunit A, domain 3"/>
    <property type="match status" value="1"/>
</dbReference>
<dbReference type="Gene3D" id="1.10.580.10">
    <property type="entry name" value="Citrate Synthase, domain 1"/>
    <property type="match status" value="1"/>
</dbReference>
<dbReference type="EMBL" id="CAACYJ010000002">
    <property type="protein sequence ID" value="VFB17990.1"/>
    <property type="molecule type" value="Genomic_DNA"/>
</dbReference>
<dbReference type="InterPro" id="IPR025878">
    <property type="entry name" value="Acyl-CoA_dh-like_C_dom"/>
</dbReference>
<dbReference type="InterPro" id="IPR016143">
    <property type="entry name" value="Citrate_synth-like_sm_a-sub"/>
</dbReference>
<accession>A0A449IFC7</accession>
<dbReference type="EC" id="2.3.3.16" evidence="3"/>
<evidence type="ECO:0000256" key="1">
    <source>
        <dbReference type="ARBA" id="ARBA00004751"/>
    </source>
</evidence>
<dbReference type="InterPro" id="IPR052166">
    <property type="entry name" value="Diverse_Acyl-CoA_DH"/>
</dbReference>
<dbReference type="SUPFAM" id="SSF47203">
    <property type="entry name" value="Acyl-CoA dehydrogenase C-terminal domain-like"/>
    <property type="match status" value="1"/>
</dbReference>
<dbReference type="InterPro" id="IPR006091">
    <property type="entry name" value="Acyl-CoA_Oxase/DH_mid-dom"/>
</dbReference>
<dbReference type="InterPro" id="IPR009075">
    <property type="entry name" value="AcylCo_DH/oxidase_C"/>
</dbReference>
<evidence type="ECO:0000259" key="8">
    <source>
        <dbReference type="Pfam" id="PF12806"/>
    </source>
</evidence>
<dbReference type="Pfam" id="PF12806">
    <property type="entry name" value="Acyl-CoA_dh_C"/>
    <property type="match status" value="1"/>
</dbReference>
<dbReference type="Pfam" id="PF00441">
    <property type="entry name" value="Acyl-CoA_dh_1"/>
    <property type="match status" value="1"/>
</dbReference>
<comment type="similarity">
    <text evidence="2">Belongs to the acyl-CoA dehydrogenase family.</text>
</comment>
<organism evidence="9 10">
    <name type="scientific">Pseudomonas fragi</name>
    <dbReference type="NCBI Taxonomy" id="296"/>
    <lineage>
        <taxon>Bacteria</taxon>
        <taxon>Pseudomonadati</taxon>
        <taxon>Pseudomonadota</taxon>
        <taxon>Gammaproteobacteria</taxon>
        <taxon>Pseudomonadales</taxon>
        <taxon>Pseudomonadaceae</taxon>
        <taxon>Pseudomonas</taxon>
    </lineage>
</organism>
<dbReference type="SUPFAM" id="SSF56645">
    <property type="entry name" value="Acyl-CoA dehydrogenase NM domain-like"/>
    <property type="match status" value="1"/>
</dbReference>
<dbReference type="SUPFAM" id="SSF48256">
    <property type="entry name" value="Citrate synthase"/>
    <property type="match status" value="1"/>
</dbReference>
<evidence type="ECO:0000259" key="6">
    <source>
        <dbReference type="Pfam" id="PF00441"/>
    </source>
</evidence>
<evidence type="ECO:0000256" key="2">
    <source>
        <dbReference type="ARBA" id="ARBA00009347"/>
    </source>
</evidence>
<dbReference type="AlphaFoldDB" id="A0A449IFC7"/>
<keyword evidence="5" id="KW-0274">FAD</keyword>
<dbReference type="InterPro" id="IPR036250">
    <property type="entry name" value="AcylCo_DH-like_C"/>
</dbReference>
<dbReference type="GO" id="GO:0016627">
    <property type="term" value="F:oxidoreductase activity, acting on the CH-CH group of donors"/>
    <property type="evidence" value="ECO:0007669"/>
    <property type="project" value="InterPro"/>
</dbReference>
<dbReference type="InterPro" id="IPR016142">
    <property type="entry name" value="Citrate_synth-like_lrg_a-sub"/>
</dbReference>
<dbReference type="RefSeq" id="WP_205125761.1">
    <property type="nucleotide sequence ID" value="NZ_CAACYJ010000002.1"/>
</dbReference>
<dbReference type="PANTHER" id="PTHR42803:SF3">
    <property type="entry name" value="ACYL-COA DEHYDROGENASE-RELATED"/>
    <property type="match status" value="1"/>
</dbReference>
<dbReference type="GO" id="GO:0036440">
    <property type="term" value="F:citrate synthase activity"/>
    <property type="evidence" value="ECO:0007669"/>
    <property type="project" value="UniProtKB-EC"/>
</dbReference>
<keyword evidence="9" id="KW-0560">Oxidoreductase</keyword>
<evidence type="ECO:0000256" key="4">
    <source>
        <dbReference type="ARBA" id="ARBA00022630"/>
    </source>
</evidence>
<sequence length="1000" mass="109546">MSAYKVSLRELRFFLWELHKTDQNFLTRAPFNDKNRTYYDALLERARAFAYELGKAYQASDRQECHLLENGKVEIPKEFHGLWQRYKEEWIQVLGIDSESQQPALPPLIRQTIQEMFMGANPAFMTYGGFNFPAIKLLKLHATAAQKATYLRKLQRYDWDACFCATEQQAGSDLTAVTTVAKPLENGEYAVSGEKVYISAGMHTLTENTVYFVLGRINTTTSTSYSLSCLLVPRFWPNPETGELEDNHVECTSLLRKMGLKGCANTQLVFGRTGTTRAVLLGDRKNAGLLQLVPLMNQARMSTAIIGLGLASSAYLHSVDFAGKRFQGRAISRTSDASAPPVAIIEHADVQRMLLEMKARVEGCRGLLGKLTGASTQAFALEAEPVLDEAQVEKYRKLVLLFTPVCKAFVSDQAWKICELAIQVHGGIGYTDAYPVEQNARDVKILSIWEGTNYIQSQDLVRDKLGFGRNSRLIKFLREELDAFLNNTTGVGSELHDQFPALENAMVAVEQALTRINEHVREGRTHETSQFYTRFLEMLGLTASAWVLLESACLAERQLREPLSAEEAAFYRGKVKTAHYFFANILPTVTQHAHTIENLLVAHCGIALDELAQADTLIPTPPQSLFGGPRTLYRGTNIDGATIEPNEGLWVRGRNLNDLIGIVDFPTALWLAWFGSLPTPAESQAVDALLVRIASHLSAEPAYRRGIEAVADSGAGIVQAAACGLLGDLAALEHIVLIEATVRDLPTHQDFIEGLVSVASTPHFLQTALGYSAPGAASTHHAEVVLTAMGATDIDPLAIRVVDALLVAWHAGFGYITPTVLVPRTAIGTGVTLAQAVAAGFMASGPNHVGAAEEAMTWLKTISAQASPADIRQAVDHALDQPGNLLFGFGHPLFVQDPRPPHIRALFSQWGFGGRYLEIYDVVCAHVLERKGLRPNIDFITAAALLDLGVTQARWGVGLGLCGRVAAMVAHAIERRDRPAFGVNSKAARKLLATVPVGWL</sequence>
<gene>
    <name evidence="9" type="ORF">NCTC10754_00514</name>
</gene>
<dbReference type="UniPathway" id="UPA00223">
    <property type="reaction ID" value="UER00717"/>
</dbReference>
<feature type="domain" description="Acyl-CoA dehydrogenase/oxidase C-terminal" evidence="6">
    <location>
        <begin position="288"/>
        <end position="462"/>
    </location>
</feature>
<dbReference type="InterPro" id="IPR036969">
    <property type="entry name" value="Citrate_synthase_sf"/>
</dbReference>
<reference evidence="9 10" key="1">
    <citation type="submission" date="2019-02" db="EMBL/GenBank/DDBJ databases">
        <authorList>
            <consortium name="Pathogen Informatics"/>
        </authorList>
    </citation>
    <scope>NUCLEOTIDE SEQUENCE [LARGE SCALE GENOMIC DNA]</scope>
    <source>
        <strain evidence="9 10">3012STDY7103891</strain>
    </source>
</reference>
<dbReference type="Gene3D" id="1.10.230.10">
    <property type="entry name" value="Cytochrome P450-Terp, domain 2"/>
    <property type="match status" value="1"/>
</dbReference>
<dbReference type="InterPro" id="IPR009100">
    <property type="entry name" value="AcylCoA_DH/oxidase_NM_dom_sf"/>
</dbReference>